<reference evidence="2" key="1">
    <citation type="journal article" date="2017" name="Genome Biol.">
        <title>Comparative genomics reveals high biological diversity and specific adaptations in the industrially and medically important fungal genus Aspergillus.</title>
        <authorList>
            <person name="de Vries R.P."/>
            <person name="Riley R."/>
            <person name="Wiebenga A."/>
            <person name="Aguilar-Osorio G."/>
            <person name="Amillis S."/>
            <person name="Uchima C.A."/>
            <person name="Anderluh G."/>
            <person name="Asadollahi M."/>
            <person name="Askin M."/>
            <person name="Barry K."/>
            <person name="Battaglia E."/>
            <person name="Bayram O."/>
            <person name="Benocci T."/>
            <person name="Braus-Stromeyer S.A."/>
            <person name="Caldana C."/>
            <person name="Canovas D."/>
            <person name="Cerqueira G.C."/>
            <person name="Chen F."/>
            <person name="Chen W."/>
            <person name="Choi C."/>
            <person name="Clum A."/>
            <person name="Dos Santos R.A."/>
            <person name="Damasio A.R."/>
            <person name="Diallinas G."/>
            <person name="Emri T."/>
            <person name="Fekete E."/>
            <person name="Flipphi M."/>
            <person name="Freyberg S."/>
            <person name="Gallo A."/>
            <person name="Gournas C."/>
            <person name="Habgood R."/>
            <person name="Hainaut M."/>
            <person name="Harispe M.L."/>
            <person name="Henrissat B."/>
            <person name="Hilden K.S."/>
            <person name="Hope R."/>
            <person name="Hossain A."/>
            <person name="Karabika E."/>
            <person name="Karaffa L."/>
            <person name="Karanyi Z."/>
            <person name="Krasevec N."/>
            <person name="Kuo A."/>
            <person name="Kusch H."/>
            <person name="LaButti K."/>
            <person name="Lagendijk E.L."/>
            <person name="Lapidus A."/>
            <person name="Levasseur A."/>
            <person name="Lindquist E."/>
            <person name="Lipzen A."/>
            <person name="Logrieco A.F."/>
            <person name="MacCabe A."/>
            <person name="Maekelae M.R."/>
            <person name="Malavazi I."/>
            <person name="Melin P."/>
            <person name="Meyer V."/>
            <person name="Mielnichuk N."/>
            <person name="Miskei M."/>
            <person name="Molnar A.P."/>
            <person name="Mule G."/>
            <person name="Ngan C.Y."/>
            <person name="Orejas M."/>
            <person name="Orosz E."/>
            <person name="Ouedraogo J.P."/>
            <person name="Overkamp K.M."/>
            <person name="Park H.-S."/>
            <person name="Perrone G."/>
            <person name="Piumi F."/>
            <person name="Punt P.J."/>
            <person name="Ram A.F."/>
            <person name="Ramon A."/>
            <person name="Rauscher S."/>
            <person name="Record E."/>
            <person name="Riano-Pachon D.M."/>
            <person name="Robert V."/>
            <person name="Roehrig J."/>
            <person name="Ruller R."/>
            <person name="Salamov A."/>
            <person name="Salih N.S."/>
            <person name="Samson R.A."/>
            <person name="Sandor E."/>
            <person name="Sanguinetti M."/>
            <person name="Schuetze T."/>
            <person name="Sepcic K."/>
            <person name="Shelest E."/>
            <person name="Sherlock G."/>
            <person name="Sophianopoulou V."/>
            <person name="Squina F.M."/>
            <person name="Sun H."/>
            <person name="Susca A."/>
            <person name="Todd R.B."/>
            <person name="Tsang A."/>
            <person name="Unkles S.E."/>
            <person name="van de Wiele N."/>
            <person name="van Rossen-Uffink D."/>
            <person name="Oliveira J.V."/>
            <person name="Vesth T.C."/>
            <person name="Visser J."/>
            <person name="Yu J.-H."/>
            <person name="Zhou M."/>
            <person name="Andersen M.R."/>
            <person name="Archer D.B."/>
            <person name="Baker S.E."/>
            <person name="Benoit I."/>
            <person name="Brakhage A.A."/>
            <person name="Braus G.H."/>
            <person name="Fischer R."/>
            <person name="Frisvad J.C."/>
            <person name="Goldman G.H."/>
            <person name="Houbraken J."/>
            <person name="Oakley B."/>
            <person name="Pocsi I."/>
            <person name="Scazzocchio C."/>
            <person name="Seiboth B."/>
            <person name="vanKuyk P.A."/>
            <person name="Wortman J."/>
            <person name="Dyer P.S."/>
            <person name="Grigoriev I.V."/>
        </authorList>
    </citation>
    <scope>NUCLEOTIDE SEQUENCE [LARGE SCALE GENOMIC DNA]</scope>
    <source>
        <strain evidence="2">CBS 506.65</strain>
    </source>
</reference>
<keyword evidence="2" id="KW-1185">Reference proteome</keyword>
<organism evidence="1 2">
    <name type="scientific">Penicilliopsis zonata CBS 506.65</name>
    <dbReference type="NCBI Taxonomy" id="1073090"/>
    <lineage>
        <taxon>Eukaryota</taxon>
        <taxon>Fungi</taxon>
        <taxon>Dikarya</taxon>
        <taxon>Ascomycota</taxon>
        <taxon>Pezizomycotina</taxon>
        <taxon>Eurotiomycetes</taxon>
        <taxon>Eurotiomycetidae</taxon>
        <taxon>Eurotiales</taxon>
        <taxon>Aspergillaceae</taxon>
        <taxon>Penicilliopsis</taxon>
    </lineage>
</organism>
<protein>
    <submittedName>
        <fullName evidence="1">Uncharacterized protein</fullName>
    </submittedName>
</protein>
<dbReference type="VEuPathDB" id="FungiDB:ASPZODRAFT_164775"/>
<evidence type="ECO:0000313" key="2">
    <source>
        <dbReference type="Proteomes" id="UP000184188"/>
    </source>
</evidence>
<evidence type="ECO:0000313" key="1">
    <source>
        <dbReference type="EMBL" id="OJJ49222.1"/>
    </source>
</evidence>
<dbReference type="EMBL" id="KV878338">
    <property type="protein sequence ID" value="OJJ49222.1"/>
    <property type="molecule type" value="Genomic_DNA"/>
</dbReference>
<dbReference type="RefSeq" id="XP_022583732.1">
    <property type="nucleotide sequence ID" value="XM_022726685.1"/>
</dbReference>
<name>A0A1L9SPN3_9EURO</name>
<dbReference type="Proteomes" id="UP000184188">
    <property type="component" value="Unassembled WGS sequence"/>
</dbReference>
<gene>
    <name evidence="1" type="ORF">ASPZODRAFT_164775</name>
</gene>
<proteinExistence type="predicted"/>
<sequence>MAASNWRDMEPSSEVYDYNLVPEHTTKGQSDGNTLNNLSRVLEKSTYFDVATCIAREDGAEPIHQSIQLVRRKSEERHYLFLVWTESDLPSFSLSGYEIAEEKTAVDVDSHGTLWTILSLETSRLSLQDDQLEVCLRVPIGGSGWSQQGSSTRQLLHIHLLSYTTIYLVLIPHDDIC</sequence>
<dbReference type="GeneID" id="34613149"/>
<dbReference type="AlphaFoldDB" id="A0A1L9SPN3"/>
<accession>A0A1L9SPN3</accession>